<evidence type="ECO:0000313" key="1">
    <source>
        <dbReference type="EMBL" id="OON72950.1"/>
    </source>
</evidence>
<name>A0A1V4A1K4_9ACTN</name>
<accession>A0A1V4A1K4</accession>
<proteinExistence type="predicted"/>
<organism evidence="1 2">
    <name type="scientific">Streptomyces tsukubensis</name>
    <dbReference type="NCBI Taxonomy" id="83656"/>
    <lineage>
        <taxon>Bacteria</taxon>
        <taxon>Bacillati</taxon>
        <taxon>Actinomycetota</taxon>
        <taxon>Actinomycetes</taxon>
        <taxon>Kitasatosporales</taxon>
        <taxon>Streptomycetaceae</taxon>
        <taxon>Streptomyces</taxon>
    </lineage>
</organism>
<keyword evidence="2" id="KW-1185">Reference proteome</keyword>
<dbReference type="Proteomes" id="UP000190539">
    <property type="component" value="Unassembled WGS sequence"/>
</dbReference>
<protein>
    <submittedName>
        <fullName evidence="1">Uncharacterized protein</fullName>
    </submittedName>
</protein>
<gene>
    <name evidence="1" type="ORF">B1H18_28525</name>
</gene>
<reference evidence="1 2" key="1">
    <citation type="submission" date="2017-02" db="EMBL/GenBank/DDBJ databases">
        <title>Draft Genome Sequence of Streptomyces tsukubaensis F601, a Producer of the immunosuppressant tacrolimus FK506.</title>
        <authorList>
            <person name="Zong G."/>
            <person name="Zhong C."/>
            <person name="Fu J."/>
            <person name="Qin R."/>
            <person name="Cao G."/>
        </authorList>
    </citation>
    <scope>NUCLEOTIDE SEQUENCE [LARGE SCALE GENOMIC DNA]</scope>
    <source>
        <strain evidence="1 2">F601</strain>
    </source>
</reference>
<comment type="caution">
    <text evidence="1">The sequence shown here is derived from an EMBL/GenBank/DDBJ whole genome shotgun (WGS) entry which is preliminary data.</text>
</comment>
<sequence>MTWVDMSRMLRVSVPALRKWRKAGGVSPENRDRLAGLVAFLQVLYEAGVRDPAQWITQPLVDGYTVTILDLYSTERAPGFVDLGASDVTPVMLLDRIEPQWRETHKSEYEVVSAEDGLPALRPRG</sequence>
<evidence type="ECO:0000313" key="2">
    <source>
        <dbReference type="Proteomes" id="UP000190539"/>
    </source>
</evidence>
<dbReference type="EMBL" id="MVFC01000034">
    <property type="protein sequence ID" value="OON72950.1"/>
    <property type="molecule type" value="Genomic_DNA"/>
</dbReference>
<dbReference type="AlphaFoldDB" id="A0A1V4A1K4"/>
<dbReference type="STRING" id="83656.B1H18_28525"/>